<feature type="binding site" evidence="2">
    <location>
        <position position="173"/>
    </location>
    <ligand>
        <name>ATP</name>
        <dbReference type="ChEBI" id="CHEBI:30616"/>
    </ligand>
</feature>
<evidence type="ECO:0000313" key="5">
    <source>
        <dbReference type="EMBL" id="MBB3173373.1"/>
    </source>
</evidence>
<dbReference type="GO" id="GO:0005524">
    <property type="term" value="F:ATP binding"/>
    <property type="evidence" value="ECO:0007669"/>
    <property type="project" value="UniProtKB-UniRule"/>
</dbReference>
<feature type="binding site" evidence="2">
    <location>
        <position position="117"/>
    </location>
    <ligand>
        <name>ATP</name>
        <dbReference type="ChEBI" id="CHEBI:30616"/>
    </ligand>
</feature>
<dbReference type="PIRSF" id="PIRSF005303">
    <property type="entry name" value="Thiam_monoph_kin"/>
    <property type="match status" value="1"/>
</dbReference>
<reference evidence="5 6" key="1">
    <citation type="submission" date="2020-08" db="EMBL/GenBank/DDBJ databases">
        <title>Genomic Encyclopedia of Type Strains, Phase III (KMG-III): the genomes of soil and plant-associated and newly described type strains.</title>
        <authorList>
            <person name="Whitman W."/>
        </authorList>
    </citation>
    <scope>NUCLEOTIDE SEQUENCE [LARGE SCALE GENOMIC DNA]</scope>
    <source>
        <strain evidence="5 6">CECT 8088</strain>
    </source>
</reference>
<feature type="domain" description="PurM-like N-terminal" evidence="3">
    <location>
        <begin position="5"/>
        <end position="108"/>
    </location>
</feature>
<feature type="binding site" evidence="2">
    <location>
        <position position="22"/>
    </location>
    <ligand>
        <name>substrate</name>
    </ligand>
</feature>
<accession>A0A839UYD5</accession>
<protein>
    <recommendedName>
        <fullName evidence="2">Thiamine-monophosphate kinase</fullName>
        <shortName evidence="2">TMP kinase</shortName>
        <shortName evidence="2">Thiamine-phosphate kinase</shortName>
        <ecNumber evidence="2">2.7.4.16</ecNumber>
    </recommendedName>
</protein>
<feature type="binding site" evidence="2">
    <location>
        <position position="171"/>
    </location>
    <ligand>
        <name>Mg(2+)</name>
        <dbReference type="ChEBI" id="CHEBI:18420"/>
        <label>3</label>
    </ligand>
</feature>
<comment type="catalytic activity">
    <reaction evidence="2">
        <text>thiamine phosphate + ATP = thiamine diphosphate + ADP</text>
        <dbReference type="Rhea" id="RHEA:15913"/>
        <dbReference type="ChEBI" id="CHEBI:30616"/>
        <dbReference type="ChEBI" id="CHEBI:37575"/>
        <dbReference type="ChEBI" id="CHEBI:58937"/>
        <dbReference type="ChEBI" id="CHEBI:456216"/>
        <dbReference type="EC" id="2.7.4.16"/>
    </reaction>
</comment>
<feature type="binding site" evidence="2">
    <location>
        <position position="91"/>
    </location>
    <ligand>
        <name>Mg(2+)</name>
        <dbReference type="ChEBI" id="CHEBI:18420"/>
        <label>1</label>
    </ligand>
</feature>
<feature type="binding site" evidence="2">
    <location>
        <position position="13"/>
    </location>
    <ligand>
        <name>Mg(2+)</name>
        <dbReference type="ChEBI" id="CHEBI:18420"/>
        <label>4</label>
    </ligand>
</feature>
<comment type="pathway">
    <text evidence="2">Cofactor biosynthesis; thiamine diphosphate biosynthesis; thiamine diphosphate from thiamine phosphate: step 1/1.</text>
</comment>
<name>A0A839UYD5_9PROT</name>
<keyword evidence="2 5" id="KW-0808">Transferase</keyword>
<comment type="function">
    <text evidence="2">Catalyzes the ATP-dependent phosphorylation of thiamine-monophosphate (TMP) to form thiamine-pyrophosphate (TPP), the active form of vitamin B1.</text>
</comment>
<keyword evidence="2" id="KW-0460">Magnesium</keyword>
<dbReference type="InterPro" id="IPR016188">
    <property type="entry name" value="PurM-like_N"/>
</dbReference>
<dbReference type="InterPro" id="IPR036921">
    <property type="entry name" value="PurM-like_N_sf"/>
</dbReference>
<keyword evidence="2 5" id="KW-0418">Kinase</keyword>
<dbReference type="GO" id="GO:0009030">
    <property type="term" value="F:thiamine-phosphate kinase activity"/>
    <property type="evidence" value="ECO:0007669"/>
    <property type="project" value="UniProtKB-UniRule"/>
</dbReference>
<comment type="caution">
    <text evidence="5">The sequence shown here is derived from an EMBL/GenBank/DDBJ whole genome shotgun (WGS) entry which is preliminary data.</text>
</comment>
<feature type="binding site" evidence="2">
    <location>
        <position position="43"/>
    </location>
    <ligand>
        <name>Mg(2+)</name>
        <dbReference type="ChEBI" id="CHEBI:18420"/>
        <label>4</label>
    </ligand>
</feature>
<dbReference type="SUPFAM" id="SSF56042">
    <property type="entry name" value="PurM C-terminal domain-like"/>
    <property type="match status" value="1"/>
</dbReference>
<dbReference type="Gene3D" id="3.90.650.10">
    <property type="entry name" value="PurM-like C-terminal domain"/>
    <property type="match status" value="1"/>
</dbReference>
<dbReference type="InterPro" id="IPR036676">
    <property type="entry name" value="PurM-like_C_sf"/>
</dbReference>
<feature type="binding site" evidence="2">
    <location>
        <position position="15"/>
    </location>
    <ligand>
        <name>Mg(2+)</name>
        <dbReference type="ChEBI" id="CHEBI:18420"/>
        <label>1</label>
    </ligand>
</feature>
<feature type="binding site" evidence="2">
    <location>
        <position position="274"/>
    </location>
    <ligand>
        <name>substrate</name>
    </ligand>
</feature>
<feature type="binding site" evidence="2">
    <location>
        <position position="43"/>
    </location>
    <ligand>
        <name>Mg(2+)</name>
        <dbReference type="ChEBI" id="CHEBI:18420"/>
        <label>3</label>
    </ligand>
</feature>
<dbReference type="UniPathway" id="UPA00060">
    <property type="reaction ID" value="UER00142"/>
</dbReference>
<feature type="domain" description="PurM-like C-terminal" evidence="4">
    <location>
        <begin position="159"/>
        <end position="260"/>
    </location>
</feature>
<dbReference type="CDD" id="cd02194">
    <property type="entry name" value="ThiL"/>
    <property type="match status" value="1"/>
</dbReference>
<feature type="binding site" evidence="2">
    <location>
        <position position="43"/>
    </location>
    <ligand>
        <name>Mg(2+)</name>
        <dbReference type="ChEBI" id="CHEBI:18420"/>
        <label>2</label>
    </ligand>
</feature>
<dbReference type="Gene3D" id="3.30.1330.10">
    <property type="entry name" value="PurM-like, N-terminal domain"/>
    <property type="match status" value="1"/>
</dbReference>
<dbReference type="GO" id="GO:0009229">
    <property type="term" value="P:thiamine diphosphate biosynthetic process"/>
    <property type="evidence" value="ECO:0007669"/>
    <property type="project" value="UniProtKB-UniRule"/>
</dbReference>
<dbReference type="GO" id="GO:0000287">
    <property type="term" value="F:magnesium ion binding"/>
    <property type="evidence" value="ECO:0007669"/>
    <property type="project" value="UniProtKB-UniRule"/>
</dbReference>
<feature type="binding site" evidence="2">
    <location>
        <position position="174"/>
    </location>
    <ligand>
        <name>Mg(2+)</name>
        <dbReference type="ChEBI" id="CHEBI:18420"/>
        <label>5</label>
    </ligand>
</feature>
<dbReference type="InterPro" id="IPR010918">
    <property type="entry name" value="PurM-like_C_dom"/>
</dbReference>
<feature type="binding site" evidence="2">
    <location>
        <position position="218"/>
    </location>
    <ligand>
        <name>substrate</name>
    </ligand>
</feature>
<evidence type="ECO:0000259" key="3">
    <source>
        <dbReference type="Pfam" id="PF00586"/>
    </source>
</evidence>
<comment type="miscellaneous">
    <text evidence="2">Reaction mechanism of ThiL seems to utilize a direct, inline transfer of the gamma-phosphate of ATP to TMP rather than a phosphorylated enzyme intermediate.</text>
</comment>
<dbReference type="PANTHER" id="PTHR30270:SF0">
    <property type="entry name" value="THIAMINE-MONOPHOSPHATE KINASE"/>
    <property type="match status" value="1"/>
</dbReference>
<dbReference type="HAMAP" id="MF_02128">
    <property type="entry name" value="TMP_kinase"/>
    <property type="match status" value="1"/>
</dbReference>
<proteinExistence type="inferred from homology"/>
<dbReference type="PANTHER" id="PTHR30270">
    <property type="entry name" value="THIAMINE-MONOPHOSPHATE KINASE"/>
    <property type="match status" value="1"/>
</dbReference>
<comment type="caution">
    <text evidence="2">Lacks conserved residue(s) required for the propagation of feature annotation.</text>
</comment>
<evidence type="ECO:0000259" key="4">
    <source>
        <dbReference type="Pfam" id="PF02769"/>
    </source>
</evidence>
<dbReference type="SUPFAM" id="SSF55326">
    <property type="entry name" value="PurM N-terminal domain-like"/>
    <property type="match status" value="1"/>
</dbReference>
<dbReference type="EC" id="2.7.4.16" evidence="2"/>
<feature type="binding site" evidence="2">
    <location>
        <position position="15"/>
    </location>
    <ligand>
        <name>Mg(2+)</name>
        <dbReference type="ChEBI" id="CHEBI:18420"/>
        <label>2</label>
    </ligand>
</feature>
<dbReference type="NCBIfam" id="TIGR01379">
    <property type="entry name" value="thiL"/>
    <property type="match status" value="1"/>
</dbReference>
<organism evidence="5 6">
    <name type="scientific">Endobacter medicaginis</name>
    <dbReference type="NCBI Taxonomy" id="1181271"/>
    <lineage>
        <taxon>Bacteria</taxon>
        <taxon>Pseudomonadati</taxon>
        <taxon>Pseudomonadota</taxon>
        <taxon>Alphaproteobacteria</taxon>
        <taxon>Acetobacterales</taxon>
        <taxon>Acetobacteraceae</taxon>
        <taxon>Endobacter</taxon>
    </lineage>
</organism>
<comment type="similarity">
    <text evidence="2">Belongs to the thiamine-monophosphate kinase family.</text>
</comment>
<keyword evidence="2" id="KW-0547">Nucleotide-binding</keyword>
<keyword evidence="6" id="KW-1185">Reference proteome</keyword>
<feature type="binding site" evidence="2">
    <location>
        <begin position="90"/>
        <end position="91"/>
    </location>
    <ligand>
        <name>ATP</name>
        <dbReference type="ChEBI" id="CHEBI:30616"/>
    </ligand>
</feature>
<dbReference type="Proteomes" id="UP000557688">
    <property type="component" value="Unassembled WGS sequence"/>
</dbReference>
<dbReference type="Pfam" id="PF00586">
    <property type="entry name" value="AIRS"/>
    <property type="match status" value="1"/>
</dbReference>
<keyword evidence="2" id="KW-0479">Metal-binding</keyword>
<dbReference type="EMBL" id="JACHXV010000004">
    <property type="protein sequence ID" value="MBB3173373.1"/>
    <property type="molecule type" value="Genomic_DNA"/>
</dbReference>
<evidence type="ECO:0000256" key="2">
    <source>
        <dbReference type="HAMAP-Rule" id="MF_02128"/>
    </source>
</evidence>
<dbReference type="InterPro" id="IPR006283">
    <property type="entry name" value="ThiL-like"/>
</dbReference>
<dbReference type="GO" id="GO:0009228">
    <property type="term" value="P:thiamine biosynthetic process"/>
    <property type="evidence" value="ECO:0007669"/>
    <property type="project" value="UniProtKB-KW"/>
</dbReference>
<sequence>MLIPPPGRELVVSADAAIEGVHFRAGDPPDLIARKVLRTNLSDLAAMGADPLGYLLTLAIPPTRDDAFFAAFAAGLAHDQRQFGLTLLGGDTTAGSAQLVVSITILGHLAPGTALRRNGARAGDALWVSGTIGDAALGLRDGAHPHLARRYLLPEPRLGLHLAGIAHAAMDVSDGLVQDAGHLARESGLAVEIAAASVPLSAPARAADALAECLTGGDDYELLLAVPPEHDAALRDEAARTAIPFTRIGRFLPGVGVRVRDARGDEMIFERKGWSHVR</sequence>
<evidence type="ECO:0000313" key="6">
    <source>
        <dbReference type="Proteomes" id="UP000557688"/>
    </source>
</evidence>
<keyword evidence="1 2" id="KW-0784">Thiamine biosynthesis</keyword>
<dbReference type="Pfam" id="PF02769">
    <property type="entry name" value="AIRS_C"/>
    <property type="match status" value="1"/>
</dbReference>
<gene>
    <name evidence="2" type="primary">thiL</name>
    <name evidence="5" type="ORF">FHR90_001196</name>
</gene>
<keyword evidence="2" id="KW-0067">ATP-binding</keyword>
<evidence type="ECO:0000256" key="1">
    <source>
        <dbReference type="ARBA" id="ARBA00022977"/>
    </source>
</evidence>
<dbReference type="AlphaFoldDB" id="A0A839UYD5"/>